<proteinExistence type="predicted"/>
<evidence type="ECO:0000313" key="1">
    <source>
        <dbReference type="EMBL" id="CAB3403810.1"/>
    </source>
</evidence>
<gene>
    <name evidence="1" type="ORF">CBOVIS_LOCUS6224</name>
</gene>
<protein>
    <submittedName>
        <fullName evidence="1">Uncharacterized protein</fullName>
    </submittedName>
</protein>
<keyword evidence="2" id="KW-1185">Reference proteome</keyword>
<name>A0A8S1EUW5_9PELO</name>
<dbReference type="Proteomes" id="UP000494206">
    <property type="component" value="Unassembled WGS sequence"/>
</dbReference>
<accession>A0A8S1EUW5</accession>
<evidence type="ECO:0000313" key="2">
    <source>
        <dbReference type="Proteomes" id="UP000494206"/>
    </source>
</evidence>
<organism evidence="1 2">
    <name type="scientific">Caenorhabditis bovis</name>
    <dbReference type="NCBI Taxonomy" id="2654633"/>
    <lineage>
        <taxon>Eukaryota</taxon>
        <taxon>Metazoa</taxon>
        <taxon>Ecdysozoa</taxon>
        <taxon>Nematoda</taxon>
        <taxon>Chromadorea</taxon>
        <taxon>Rhabditida</taxon>
        <taxon>Rhabditina</taxon>
        <taxon>Rhabditomorpha</taxon>
        <taxon>Rhabditoidea</taxon>
        <taxon>Rhabditidae</taxon>
        <taxon>Peloderinae</taxon>
        <taxon>Caenorhabditis</taxon>
    </lineage>
</organism>
<dbReference type="AlphaFoldDB" id="A0A8S1EUW5"/>
<comment type="caution">
    <text evidence="1">The sequence shown here is derived from an EMBL/GenBank/DDBJ whole genome shotgun (WGS) entry which is preliminary data.</text>
</comment>
<sequence>MPENATNYDGIKTMCGPNFKLATLDRIDLIGIVERIFRPSTSVWMDFLTNYIGIYSENIHKSNDLAEDDEYFDLREQFNGKFGYIKPLDIKDDNILFICEKPYKDSYSAVSGDVGKYSEIFFEEYALPNNLVYPTFGKYGNLSGRLSEPESVEEVELLGSIAKDGWDYYLGIQKWRDGFAQDYYNGKNPVFDFYWSLWDKTYSPGPPGLRIVLTKNKLLKTLHGMVRIGYMCQFIVDRPDSVEKLY</sequence>
<reference evidence="1 2" key="1">
    <citation type="submission" date="2020-04" db="EMBL/GenBank/DDBJ databases">
        <authorList>
            <person name="Laetsch R D."/>
            <person name="Stevens L."/>
            <person name="Kumar S."/>
            <person name="Blaxter L. M."/>
        </authorList>
    </citation>
    <scope>NUCLEOTIDE SEQUENCE [LARGE SCALE GENOMIC DNA]</scope>
</reference>
<dbReference type="EMBL" id="CADEPM010000004">
    <property type="protein sequence ID" value="CAB3403810.1"/>
    <property type="molecule type" value="Genomic_DNA"/>
</dbReference>